<evidence type="ECO:0000256" key="11">
    <source>
        <dbReference type="PROSITE-ProRule" id="PRU10111"/>
    </source>
</evidence>
<dbReference type="EMBL" id="JAEKJA010000026">
    <property type="protein sequence ID" value="MBJ3778314.1"/>
    <property type="molecule type" value="Genomic_DNA"/>
</dbReference>
<keyword evidence="7 10" id="KW-0456">Lyase</keyword>
<dbReference type="GO" id="GO:0006107">
    <property type="term" value="P:oxaloacetate metabolic process"/>
    <property type="evidence" value="ECO:0007669"/>
    <property type="project" value="UniProtKB-UniRule"/>
</dbReference>
<feature type="active site" evidence="10 12">
    <location>
        <position position="572"/>
    </location>
</feature>
<protein>
    <recommendedName>
        <fullName evidence="5 10">Phosphoenolpyruvate carboxylase</fullName>
        <shortName evidence="10">PEPC</shortName>
        <shortName evidence="10">PEPCase</shortName>
        <ecNumber evidence="4 10">4.1.1.31</ecNumber>
    </recommendedName>
</protein>
<evidence type="ECO:0000313" key="14">
    <source>
        <dbReference type="Proteomes" id="UP000609531"/>
    </source>
</evidence>
<comment type="cofactor">
    <cofactor evidence="1 10">
        <name>Mg(2+)</name>
        <dbReference type="ChEBI" id="CHEBI:18420"/>
    </cofactor>
</comment>
<dbReference type="PANTHER" id="PTHR30523">
    <property type="entry name" value="PHOSPHOENOLPYRUVATE CARBOXYLASE"/>
    <property type="match status" value="1"/>
</dbReference>
<keyword evidence="14" id="KW-1185">Reference proteome</keyword>
<evidence type="ECO:0000256" key="6">
    <source>
        <dbReference type="ARBA" id="ARBA00022842"/>
    </source>
</evidence>
<dbReference type="GO" id="GO:0005829">
    <property type="term" value="C:cytosol"/>
    <property type="evidence" value="ECO:0007669"/>
    <property type="project" value="TreeGrafter"/>
</dbReference>
<accession>A0A934IV62</accession>
<keyword evidence="6 10" id="KW-0460">Magnesium</keyword>
<dbReference type="Gene3D" id="1.20.1440.90">
    <property type="entry name" value="Phosphoenolpyruvate/pyruvate domain"/>
    <property type="match status" value="1"/>
</dbReference>
<comment type="catalytic activity">
    <reaction evidence="9 10">
        <text>oxaloacetate + phosphate = phosphoenolpyruvate + hydrogencarbonate</text>
        <dbReference type="Rhea" id="RHEA:28370"/>
        <dbReference type="ChEBI" id="CHEBI:16452"/>
        <dbReference type="ChEBI" id="CHEBI:17544"/>
        <dbReference type="ChEBI" id="CHEBI:43474"/>
        <dbReference type="ChEBI" id="CHEBI:58702"/>
        <dbReference type="EC" id="4.1.1.31"/>
    </reaction>
</comment>
<name>A0A934IV62_9HYPH</name>
<dbReference type="PRINTS" id="PR00150">
    <property type="entry name" value="PEPCARBXLASE"/>
</dbReference>
<dbReference type="PROSITE" id="PS00781">
    <property type="entry name" value="PEPCASE_1"/>
    <property type="match status" value="1"/>
</dbReference>
<dbReference type="RefSeq" id="WP_198884217.1">
    <property type="nucleotide sequence ID" value="NZ_JAEKJA010000026.1"/>
</dbReference>
<dbReference type="InterPro" id="IPR015813">
    <property type="entry name" value="Pyrv/PenolPyrv_kinase-like_dom"/>
</dbReference>
<evidence type="ECO:0000256" key="7">
    <source>
        <dbReference type="ARBA" id="ARBA00023239"/>
    </source>
</evidence>
<dbReference type="Pfam" id="PF00311">
    <property type="entry name" value="PEPcase"/>
    <property type="match status" value="1"/>
</dbReference>
<evidence type="ECO:0000256" key="2">
    <source>
        <dbReference type="ARBA" id="ARBA00003670"/>
    </source>
</evidence>
<evidence type="ECO:0000256" key="9">
    <source>
        <dbReference type="ARBA" id="ARBA00048995"/>
    </source>
</evidence>
<dbReference type="SUPFAM" id="SSF51621">
    <property type="entry name" value="Phosphoenolpyruvate/pyruvate domain"/>
    <property type="match status" value="1"/>
</dbReference>
<dbReference type="EC" id="4.1.1.31" evidence="4 10"/>
<gene>
    <name evidence="10 13" type="primary">ppc</name>
    <name evidence="13" type="ORF">JCR33_21625</name>
</gene>
<dbReference type="HAMAP" id="MF_00595">
    <property type="entry name" value="PEPcase_type1"/>
    <property type="match status" value="1"/>
</dbReference>
<dbReference type="PANTHER" id="PTHR30523:SF6">
    <property type="entry name" value="PHOSPHOENOLPYRUVATE CARBOXYLASE"/>
    <property type="match status" value="1"/>
</dbReference>
<evidence type="ECO:0000256" key="5">
    <source>
        <dbReference type="ARBA" id="ARBA00022419"/>
    </source>
</evidence>
<dbReference type="PROSITE" id="PS00393">
    <property type="entry name" value="PEPCASE_2"/>
    <property type="match status" value="1"/>
</dbReference>
<evidence type="ECO:0000256" key="1">
    <source>
        <dbReference type="ARBA" id="ARBA00001946"/>
    </source>
</evidence>
<dbReference type="NCBIfam" id="NF000584">
    <property type="entry name" value="PRK00009.1"/>
    <property type="match status" value="1"/>
</dbReference>
<dbReference type="GO" id="GO:0000287">
    <property type="term" value="F:magnesium ion binding"/>
    <property type="evidence" value="ECO:0007669"/>
    <property type="project" value="UniProtKB-UniRule"/>
</dbReference>
<dbReference type="InterPro" id="IPR021135">
    <property type="entry name" value="PEP_COase"/>
</dbReference>
<evidence type="ECO:0000256" key="3">
    <source>
        <dbReference type="ARBA" id="ARBA00008346"/>
    </source>
</evidence>
<comment type="function">
    <text evidence="2 10">Forms oxaloacetate, a four-carbon dicarboxylic acid source for the tricarboxylic acid cycle.</text>
</comment>
<dbReference type="Proteomes" id="UP000609531">
    <property type="component" value="Unassembled WGS sequence"/>
</dbReference>
<evidence type="ECO:0000256" key="10">
    <source>
        <dbReference type="HAMAP-Rule" id="MF_00595"/>
    </source>
</evidence>
<dbReference type="InterPro" id="IPR022805">
    <property type="entry name" value="PEP_COase_bac/pln-type"/>
</dbReference>
<reference evidence="13" key="1">
    <citation type="submission" date="2020-12" db="EMBL/GenBank/DDBJ databases">
        <title>Bacterial taxonomy.</title>
        <authorList>
            <person name="Pan X."/>
        </authorList>
    </citation>
    <scope>NUCLEOTIDE SEQUENCE</scope>
    <source>
        <strain evidence="13">B2012</strain>
    </source>
</reference>
<comment type="subunit">
    <text evidence="10">Homotetramer.</text>
</comment>
<dbReference type="GO" id="GO:0008964">
    <property type="term" value="F:phosphoenolpyruvate carboxylase activity"/>
    <property type="evidence" value="ECO:0007669"/>
    <property type="project" value="UniProtKB-UniRule"/>
</dbReference>
<proteinExistence type="inferred from homology"/>
<feature type="active site" evidence="10 11">
    <location>
        <position position="144"/>
    </location>
</feature>
<comment type="similarity">
    <text evidence="3 10">Belongs to the PEPCase type 1 family.</text>
</comment>
<dbReference type="GO" id="GO:0015977">
    <property type="term" value="P:carbon fixation"/>
    <property type="evidence" value="ECO:0007669"/>
    <property type="project" value="UniProtKB-UniRule"/>
</dbReference>
<evidence type="ECO:0000256" key="8">
    <source>
        <dbReference type="ARBA" id="ARBA00023300"/>
    </source>
</evidence>
<keyword evidence="8 10" id="KW-0120">Carbon dioxide fixation</keyword>
<dbReference type="GO" id="GO:0006099">
    <property type="term" value="P:tricarboxylic acid cycle"/>
    <property type="evidence" value="ECO:0007669"/>
    <property type="project" value="InterPro"/>
</dbReference>
<organism evidence="13 14">
    <name type="scientific">Acuticoccus mangrovi</name>
    <dbReference type="NCBI Taxonomy" id="2796142"/>
    <lineage>
        <taxon>Bacteria</taxon>
        <taxon>Pseudomonadati</taxon>
        <taxon>Pseudomonadota</taxon>
        <taxon>Alphaproteobacteria</taxon>
        <taxon>Hyphomicrobiales</taxon>
        <taxon>Amorphaceae</taxon>
        <taxon>Acuticoccus</taxon>
    </lineage>
</organism>
<dbReference type="InterPro" id="IPR018129">
    <property type="entry name" value="PEP_COase_Lys_AS"/>
</dbReference>
<evidence type="ECO:0000256" key="4">
    <source>
        <dbReference type="ARBA" id="ARBA00012305"/>
    </source>
</evidence>
<dbReference type="AlphaFoldDB" id="A0A934IV62"/>
<evidence type="ECO:0000256" key="12">
    <source>
        <dbReference type="PROSITE-ProRule" id="PRU10112"/>
    </source>
</evidence>
<dbReference type="InterPro" id="IPR033129">
    <property type="entry name" value="PEPCASE_His_AS"/>
</dbReference>
<evidence type="ECO:0000313" key="13">
    <source>
        <dbReference type="EMBL" id="MBJ3778314.1"/>
    </source>
</evidence>
<comment type="caution">
    <text evidence="13">The sequence shown here is derived from an EMBL/GenBank/DDBJ whole genome shotgun (WGS) entry which is preliminary data.</text>
</comment>
<sequence>MTPDKDAPLREDIRLLGRLLGDVVRQQEGGEIFAVIEQVRQTALRFHRDEDPTAREELNQMLTGLSRPGAISTIRAFSYFSHLANIAEDQHHIRRNRAHRIAASEPRPGSLEYALRRFDASGLTKEDVRAALETALISPVLTAHPTEVRRKSTLDREREIAAVLFERDRGGLTPDEVADGEETLKRLILTLWQTSILRRSRLGVGDEVTNALAYYDYVFLDELPRLYHHLEDVLGLGSGDRLPAFFRMGSWIGGDRDGHPFVTADVLADATHQNSDKIFSYYLRQVDVLANELSLDERLVSVSNAVSSLAHDADDRSPHRLGEPYRRALIGIANRLNATRHRLGQLNGATPTGEAAPYPGPDAFRGDLAALHDSLTANGSARLANGRLRQLRRAADIFGFHLATLDLRQNSDVHERVVGELLEKAGVVADYAGLGEDDRLAVLSAELSTPRLLASPFLTYSEETDKELAILHRAARARALYGEAVIENAIISKADAASDVLEVAVLLKEVGLMRPTDRTLALNIVPLFETIADLRAGPAIMARLFELPIYGPLLDSRGRCQEVMLGYSDSNKDGGFLTSRWEVIKAEHALVEVFDRHGVRVRLFHGRGGSVGRGGGPSYDAIIAQPPGAVAGAIRITEQGEVITGKYSTAELGQRNLEAMTAATLEATLLPDAGGAMPPEFMAVMDDLSERAFRAYRALVYETDRFADYFWEATVIGEIANLNIGSRPASRKNSRAIEDLRAIPWVFGWSQCRLMLPGWYGFGTAVEGFIKDRGEEGLAALHRMANEWPFFQTLLSNLDMVLSKADIAIASRYAELVTDKALRDEVFPKMRHELERTINMLFEVTGQQELLESNPHLARSIRNRFPYLDPLNHLQIELLKRHRAGDTDDRVIHGINLTINGVAAGLRNSG</sequence>